<dbReference type="Proteomes" id="UP000570166">
    <property type="component" value="Unassembled WGS sequence"/>
</dbReference>
<feature type="signal peptide" evidence="1">
    <location>
        <begin position="1"/>
        <end position="21"/>
    </location>
</feature>
<protein>
    <recommendedName>
        <fullName evidence="4">Lipoprotein</fullName>
    </recommendedName>
</protein>
<dbReference type="EMBL" id="JACEIB010000008">
    <property type="protein sequence ID" value="MBA2935096.1"/>
    <property type="molecule type" value="Genomic_DNA"/>
</dbReference>
<evidence type="ECO:0000256" key="1">
    <source>
        <dbReference type="SAM" id="SignalP"/>
    </source>
</evidence>
<dbReference type="RefSeq" id="WP_160362734.1">
    <property type="nucleotide sequence ID" value="NZ_JACEIB010000008.1"/>
</dbReference>
<accession>A0A838LAF1</accession>
<organism evidence="2 3">
    <name type="scientific">Sphingomonas chungangi</name>
    <dbReference type="NCBI Taxonomy" id="2683589"/>
    <lineage>
        <taxon>Bacteria</taxon>
        <taxon>Pseudomonadati</taxon>
        <taxon>Pseudomonadota</taxon>
        <taxon>Alphaproteobacteria</taxon>
        <taxon>Sphingomonadales</taxon>
        <taxon>Sphingomonadaceae</taxon>
        <taxon>Sphingomonas</taxon>
    </lineage>
</organism>
<dbReference type="AlphaFoldDB" id="A0A838LAF1"/>
<dbReference type="PROSITE" id="PS51257">
    <property type="entry name" value="PROKAR_LIPOPROTEIN"/>
    <property type="match status" value="1"/>
</dbReference>
<proteinExistence type="predicted"/>
<reference evidence="2 3" key="1">
    <citation type="submission" date="2020-07" db="EMBL/GenBank/DDBJ databases">
        <authorList>
            <person name="Sun Q."/>
        </authorList>
    </citation>
    <scope>NUCLEOTIDE SEQUENCE [LARGE SCALE GENOMIC DNA]</scope>
    <source>
        <strain evidence="2 3">CGMCC 1.13654</strain>
    </source>
</reference>
<evidence type="ECO:0000313" key="2">
    <source>
        <dbReference type="EMBL" id="MBA2935096.1"/>
    </source>
</evidence>
<keyword evidence="3" id="KW-1185">Reference proteome</keyword>
<gene>
    <name evidence="2" type="ORF">HZF05_13425</name>
</gene>
<sequence>MTKTGYALAVLVLLAGCKQTASDIGNSASATANSFGNAADNLADRTDDWGDRASNRIDNASATDEARIGKLNDRMGKLVDPGIPTDKWVGRWRGVEGLNLVIAKDEKKGAGHYTLTQQYTLDDKGVFEGTGVGDVIQFRRPDGDQTLRETDGMATGLKYLATKKDCLTVKPGEGYCRD</sequence>
<comment type="caution">
    <text evidence="2">The sequence shown here is derived from an EMBL/GenBank/DDBJ whole genome shotgun (WGS) entry which is preliminary data.</text>
</comment>
<name>A0A838LAF1_9SPHN</name>
<feature type="chain" id="PRO_5032785612" description="Lipoprotein" evidence="1">
    <location>
        <begin position="22"/>
        <end position="178"/>
    </location>
</feature>
<keyword evidence="1" id="KW-0732">Signal</keyword>
<evidence type="ECO:0000313" key="3">
    <source>
        <dbReference type="Proteomes" id="UP000570166"/>
    </source>
</evidence>
<evidence type="ECO:0008006" key="4">
    <source>
        <dbReference type="Google" id="ProtNLM"/>
    </source>
</evidence>